<protein>
    <submittedName>
        <fullName evidence="1">Uncharacterized protein</fullName>
    </submittedName>
</protein>
<dbReference type="OrthoDB" id="44820at2759"/>
<evidence type="ECO:0000313" key="2">
    <source>
        <dbReference type="Proteomes" id="UP001148018"/>
    </source>
</evidence>
<dbReference type="Proteomes" id="UP001148018">
    <property type="component" value="Unassembled WGS sequence"/>
</dbReference>
<reference evidence="1" key="1">
    <citation type="submission" date="2022-07" db="EMBL/GenBank/DDBJ databases">
        <title>Chromosome-level genome of Muraenolepis orangiensis.</title>
        <authorList>
            <person name="Kim J."/>
        </authorList>
    </citation>
    <scope>NUCLEOTIDE SEQUENCE</scope>
    <source>
        <strain evidence="1">KU_S4_2022</strain>
        <tissue evidence="1">Muscle</tissue>
    </source>
</reference>
<accession>A0A9Q0IQX4</accession>
<dbReference type="PANTHER" id="PTHR31094:SF2">
    <property type="entry name" value="RIKEN CDNA 2310061I04 GENE"/>
    <property type="match status" value="1"/>
</dbReference>
<dbReference type="EMBL" id="JANIIK010000039">
    <property type="protein sequence ID" value="KAJ3609837.1"/>
    <property type="molecule type" value="Genomic_DNA"/>
</dbReference>
<dbReference type="InterPro" id="IPR018790">
    <property type="entry name" value="DUF2358"/>
</dbReference>
<evidence type="ECO:0000313" key="1">
    <source>
        <dbReference type="EMBL" id="KAJ3609837.1"/>
    </source>
</evidence>
<dbReference type="Pfam" id="PF10184">
    <property type="entry name" value="DUF2358"/>
    <property type="match status" value="1"/>
</dbReference>
<gene>
    <name evidence="1" type="ORF">NHX12_024345</name>
</gene>
<dbReference type="PANTHER" id="PTHR31094">
    <property type="entry name" value="RIKEN CDNA 2310061I04 GENE"/>
    <property type="match status" value="1"/>
</dbReference>
<sequence length="437" mass="48714">MAVCRGGTAFWVGCVRGNGNRQPIKNLQGCLSQAVVWQWVGQARPLNTASWALAPSHRLRCQTAKQPVLSHPFPPAGHPFPPAAQVASGLEDEWEDLLSVCVLVRAGEPSGQPVLVEVPLFGQAKLGELLTVAAPRTTKQPFTLTTVDGTQEDDISVAMRSGGLAGSEDKVHSTFRHLFRVEKCPAPFVHGSVFYCFHCPEPAVVAASTTASRVRRRHAVGLESRPLEFPLSLSTFLCSRAERVEGTTAVEGSEEEEKLALMYERLSIELPNFFLKPHDYSMYSSDVEFINGVLIDVHTRGSPAYRWALCFWRLLCTCYYTNAQMEVLKLTKHPEEGSIKARWRVNGLPYHRLLFCFYRKDKSRFFRPHDAFSTFYIGHDGLIHCHKVEKVMEASPPILPRVGPLLAGALVALGVQEHRPALNLLPLFFSSRRQGRN</sequence>
<comment type="caution">
    <text evidence="1">The sequence shown here is derived from an EMBL/GenBank/DDBJ whole genome shotgun (WGS) entry which is preliminary data.</text>
</comment>
<proteinExistence type="predicted"/>
<organism evidence="1 2">
    <name type="scientific">Muraenolepis orangiensis</name>
    <name type="common">Patagonian moray cod</name>
    <dbReference type="NCBI Taxonomy" id="630683"/>
    <lineage>
        <taxon>Eukaryota</taxon>
        <taxon>Metazoa</taxon>
        <taxon>Chordata</taxon>
        <taxon>Craniata</taxon>
        <taxon>Vertebrata</taxon>
        <taxon>Euteleostomi</taxon>
        <taxon>Actinopterygii</taxon>
        <taxon>Neopterygii</taxon>
        <taxon>Teleostei</taxon>
        <taxon>Neoteleostei</taxon>
        <taxon>Acanthomorphata</taxon>
        <taxon>Zeiogadaria</taxon>
        <taxon>Gadariae</taxon>
        <taxon>Gadiformes</taxon>
        <taxon>Muraenolepidoidei</taxon>
        <taxon>Muraenolepididae</taxon>
        <taxon>Muraenolepis</taxon>
    </lineage>
</organism>
<name>A0A9Q0IQX4_9TELE</name>
<dbReference type="AlphaFoldDB" id="A0A9Q0IQX4"/>
<keyword evidence="2" id="KW-1185">Reference proteome</keyword>